<keyword evidence="6" id="KW-1185">Reference proteome</keyword>
<accession>A0A1G8TGT6</accession>
<dbReference type="GO" id="GO:0016491">
    <property type="term" value="F:oxidoreductase activity"/>
    <property type="evidence" value="ECO:0007669"/>
    <property type="project" value="UniProtKB-KW"/>
</dbReference>
<proteinExistence type="inferred from homology"/>
<dbReference type="AlphaFoldDB" id="A0A1G8TGT6"/>
<gene>
    <name evidence="5" type="ORF">SAMN05421869_110159</name>
</gene>
<keyword evidence="2" id="KW-0560">Oxidoreductase</keyword>
<protein>
    <submittedName>
        <fullName evidence="5">Nucleoside-diphosphate-sugar epimerase</fullName>
    </submittedName>
</protein>
<evidence type="ECO:0000259" key="4">
    <source>
        <dbReference type="Pfam" id="PF01370"/>
    </source>
</evidence>
<keyword evidence="3" id="KW-0520">NAD</keyword>
<feature type="domain" description="NAD-dependent epimerase/dehydratase" evidence="4">
    <location>
        <begin position="21"/>
        <end position="238"/>
    </location>
</feature>
<sequence>MLRITNRFASGEYMTDLPRRVLVTGAAGSVGLATLDLLARHQVAATGLDLRDPGGLPADRMVVGDAGDPEVVRRALDGVEAVIHLAALPAPVLGTPEEVFCGNTRATFVVLEEAGRAGVRRAAIASSMSALGLAWADRALHPAYVPVDEQIPLQVEDPYGLSKQADELTAAMMSRRHGMTTVALRFPRLGGPEDKLQHTAEEWAVDRSAGAKELWSYLDVRDAAWAAWLAVTQPIEGHHVLAVAAPNTLMSDPTEELLDVFHPDSERRAPLPDRTVPLDLRAAERVLGFTARHVLP</sequence>
<comment type="similarity">
    <text evidence="1">Belongs to the NAD(P)-dependent epimerase/dehydratase family.</text>
</comment>
<dbReference type="InterPro" id="IPR036291">
    <property type="entry name" value="NAD(P)-bd_dom_sf"/>
</dbReference>
<evidence type="ECO:0000256" key="1">
    <source>
        <dbReference type="ARBA" id="ARBA00007637"/>
    </source>
</evidence>
<dbReference type="SUPFAM" id="SSF51735">
    <property type="entry name" value="NAD(P)-binding Rossmann-fold domains"/>
    <property type="match status" value="1"/>
</dbReference>
<evidence type="ECO:0000256" key="2">
    <source>
        <dbReference type="ARBA" id="ARBA00023002"/>
    </source>
</evidence>
<organism evidence="5 6">
    <name type="scientific">Nonomuraea jiangxiensis</name>
    <dbReference type="NCBI Taxonomy" id="633440"/>
    <lineage>
        <taxon>Bacteria</taxon>
        <taxon>Bacillati</taxon>
        <taxon>Actinomycetota</taxon>
        <taxon>Actinomycetes</taxon>
        <taxon>Streptosporangiales</taxon>
        <taxon>Streptosporangiaceae</taxon>
        <taxon>Nonomuraea</taxon>
    </lineage>
</organism>
<evidence type="ECO:0000313" key="5">
    <source>
        <dbReference type="EMBL" id="SDJ39890.1"/>
    </source>
</evidence>
<evidence type="ECO:0000256" key="3">
    <source>
        <dbReference type="ARBA" id="ARBA00023027"/>
    </source>
</evidence>
<dbReference type="PANTHER" id="PTHR43103:SF5">
    <property type="entry name" value="4-EPIMERASE, PUTATIVE (AFU_ORTHOLOGUE AFUA_7G00360)-RELATED"/>
    <property type="match status" value="1"/>
</dbReference>
<dbReference type="InterPro" id="IPR001509">
    <property type="entry name" value="Epimerase_deHydtase"/>
</dbReference>
<evidence type="ECO:0000313" key="6">
    <source>
        <dbReference type="Proteomes" id="UP000199202"/>
    </source>
</evidence>
<dbReference type="EMBL" id="FNDJ01000010">
    <property type="protein sequence ID" value="SDJ39890.1"/>
    <property type="molecule type" value="Genomic_DNA"/>
</dbReference>
<dbReference type="STRING" id="633440.SAMN05421869_110159"/>
<dbReference type="Gene3D" id="3.40.50.720">
    <property type="entry name" value="NAD(P)-binding Rossmann-like Domain"/>
    <property type="match status" value="1"/>
</dbReference>
<dbReference type="Proteomes" id="UP000199202">
    <property type="component" value="Unassembled WGS sequence"/>
</dbReference>
<dbReference type="Pfam" id="PF01370">
    <property type="entry name" value="Epimerase"/>
    <property type="match status" value="1"/>
</dbReference>
<reference evidence="5 6" key="1">
    <citation type="submission" date="2016-10" db="EMBL/GenBank/DDBJ databases">
        <authorList>
            <person name="de Groot N.N."/>
        </authorList>
    </citation>
    <scope>NUCLEOTIDE SEQUENCE [LARGE SCALE GENOMIC DNA]</scope>
    <source>
        <strain evidence="5 6">CGMCC 4.6533</strain>
    </source>
</reference>
<name>A0A1G8TGT6_9ACTN</name>
<dbReference type="PANTHER" id="PTHR43103">
    <property type="entry name" value="NUCLEOSIDE-DIPHOSPHATE-SUGAR EPIMERASE"/>
    <property type="match status" value="1"/>
</dbReference>